<name>A0ABR1VNW4_9PEZI</name>
<dbReference type="InterPro" id="IPR011009">
    <property type="entry name" value="Kinase-like_dom_sf"/>
</dbReference>
<accession>A0ABR1VNW4</accession>
<gene>
    <name evidence="2" type="ORF">PG996_006294</name>
</gene>
<evidence type="ECO:0000259" key="1">
    <source>
        <dbReference type="Pfam" id="PF01636"/>
    </source>
</evidence>
<dbReference type="PANTHER" id="PTHR21310:SF54">
    <property type="entry name" value="AMINOGLYCOSIDE PHOSPHOTRANSFERASE DOMAIN-CONTAINING PROTEIN"/>
    <property type="match status" value="1"/>
</dbReference>
<comment type="caution">
    <text evidence="2">The sequence shown here is derived from an EMBL/GenBank/DDBJ whole genome shotgun (WGS) entry which is preliminary data.</text>
</comment>
<dbReference type="PANTHER" id="PTHR21310">
    <property type="entry name" value="AMINOGLYCOSIDE PHOSPHOTRANSFERASE-RELATED-RELATED"/>
    <property type="match status" value="1"/>
</dbReference>
<dbReference type="EMBL" id="JAQQWM010000003">
    <property type="protein sequence ID" value="KAK8072946.1"/>
    <property type="molecule type" value="Genomic_DNA"/>
</dbReference>
<dbReference type="Pfam" id="PF01636">
    <property type="entry name" value="APH"/>
    <property type="match status" value="1"/>
</dbReference>
<evidence type="ECO:0000313" key="3">
    <source>
        <dbReference type="Proteomes" id="UP001446871"/>
    </source>
</evidence>
<dbReference type="CDD" id="cd05120">
    <property type="entry name" value="APH_ChoK_like"/>
    <property type="match status" value="1"/>
</dbReference>
<organism evidence="2 3">
    <name type="scientific">Apiospora saccharicola</name>
    <dbReference type="NCBI Taxonomy" id="335842"/>
    <lineage>
        <taxon>Eukaryota</taxon>
        <taxon>Fungi</taxon>
        <taxon>Dikarya</taxon>
        <taxon>Ascomycota</taxon>
        <taxon>Pezizomycotina</taxon>
        <taxon>Sordariomycetes</taxon>
        <taxon>Xylariomycetidae</taxon>
        <taxon>Amphisphaeriales</taxon>
        <taxon>Apiosporaceae</taxon>
        <taxon>Apiospora</taxon>
    </lineage>
</organism>
<reference evidence="2 3" key="1">
    <citation type="submission" date="2023-01" db="EMBL/GenBank/DDBJ databases">
        <title>Analysis of 21 Apiospora genomes using comparative genomics revels a genus with tremendous synthesis potential of carbohydrate active enzymes and secondary metabolites.</title>
        <authorList>
            <person name="Sorensen T."/>
        </authorList>
    </citation>
    <scope>NUCLEOTIDE SEQUENCE [LARGE SCALE GENOMIC DNA]</scope>
    <source>
        <strain evidence="2 3">CBS 83171</strain>
    </source>
</reference>
<dbReference type="SUPFAM" id="SSF56112">
    <property type="entry name" value="Protein kinase-like (PK-like)"/>
    <property type="match status" value="1"/>
</dbReference>
<evidence type="ECO:0000313" key="2">
    <source>
        <dbReference type="EMBL" id="KAK8072946.1"/>
    </source>
</evidence>
<dbReference type="InterPro" id="IPR051678">
    <property type="entry name" value="AGP_Transferase"/>
</dbReference>
<sequence>MRTFPESSCFKEQRAPALPTPAVIRALNASITDPLRNNFRRPPPVAIPSMGLFVNYGSKVTIAEAETQAMVYEKLRDQVPVPEVYGWVEDEGQQFIYMSLVEGGTLANMWPSMNEAQRQDVCKELKGMVGAWRALVGHEPDMSQYIGSMGGQPLNEVFLHDDPRLIGPFQGDDAVHDFQAVCDIDIKLDVKPVFTHNDLVPVNIMLTPGPNPKVAAVVDWGQAGWYPDYWEYCKARRVNLLPKHFDTKSQEEWYSRYLPLIIDPVDEEGVYHPWTWFFITKGI</sequence>
<protein>
    <recommendedName>
        <fullName evidence="1">Aminoglycoside phosphotransferase domain-containing protein</fullName>
    </recommendedName>
</protein>
<keyword evidence="3" id="KW-1185">Reference proteome</keyword>
<proteinExistence type="predicted"/>
<dbReference type="Gene3D" id="3.90.1200.10">
    <property type="match status" value="1"/>
</dbReference>
<feature type="domain" description="Aminoglycoside phosphotransferase" evidence="1">
    <location>
        <begin position="63"/>
        <end position="231"/>
    </location>
</feature>
<dbReference type="Proteomes" id="UP001446871">
    <property type="component" value="Unassembled WGS sequence"/>
</dbReference>
<dbReference type="InterPro" id="IPR002575">
    <property type="entry name" value="Aminoglycoside_PTrfase"/>
</dbReference>